<evidence type="ECO:0000313" key="3">
    <source>
        <dbReference type="Proteomes" id="UP000059680"/>
    </source>
</evidence>
<dbReference type="PaxDb" id="39947-A0A0P0XT32"/>
<feature type="compositionally biased region" description="Low complexity" evidence="1">
    <location>
        <begin position="37"/>
        <end position="54"/>
    </location>
</feature>
<gene>
    <name evidence="2" type="ordered locus">Os10g0325750</name>
    <name evidence="2" type="ORF">OSNPB_100325750</name>
</gene>
<proteinExistence type="predicted"/>
<accession>A0A0P0XT32</accession>
<protein>
    <submittedName>
        <fullName evidence="2">Os10g0325750 protein</fullName>
    </submittedName>
</protein>
<feature type="region of interest" description="Disordered" evidence="1">
    <location>
        <begin position="36"/>
        <end position="98"/>
    </location>
</feature>
<dbReference type="Proteomes" id="UP000059680">
    <property type="component" value="Chromosome 10"/>
</dbReference>
<reference evidence="2 3" key="3">
    <citation type="journal article" date="2013" name="Rice">
        <title>Improvement of the Oryza sativa Nipponbare reference genome using next generation sequence and optical map data.</title>
        <authorList>
            <person name="Kawahara Y."/>
            <person name="de la Bastide M."/>
            <person name="Hamilton J.P."/>
            <person name="Kanamori H."/>
            <person name="McCombie W.R."/>
            <person name="Ouyang S."/>
            <person name="Schwartz D.C."/>
            <person name="Tanaka T."/>
            <person name="Wu J."/>
            <person name="Zhou S."/>
            <person name="Childs K.L."/>
            <person name="Davidson R.M."/>
            <person name="Lin H."/>
            <person name="Quesada-Ocampo L."/>
            <person name="Vaillancourt B."/>
            <person name="Sakai H."/>
            <person name="Lee S.S."/>
            <person name="Kim J."/>
            <person name="Numa H."/>
            <person name="Itoh T."/>
            <person name="Buell C.R."/>
            <person name="Matsumoto T."/>
        </authorList>
    </citation>
    <scope>NUCLEOTIDE SEQUENCE [LARGE SCALE GENOMIC DNA]</scope>
    <source>
        <strain evidence="3">cv. Nipponbare</strain>
    </source>
</reference>
<sequence length="98" mass="10632">MCWSRRLPRSSSSQCSRRCCSRARPACCGCWRCGTLRRGSSPSSRGSSRGMSWSAARCCSTATPRGASPATRPARRTGASPGSTCRRAPRSGRRRCRC</sequence>
<reference evidence="3" key="1">
    <citation type="journal article" date="2005" name="Nature">
        <title>The map-based sequence of the rice genome.</title>
        <authorList>
            <consortium name="International rice genome sequencing project (IRGSP)"/>
            <person name="Matsumoto T."/>
            <person name="Wu J."/>
            <person name="Kanamori H."/>
            <person name="Katayose Y."/>
            <person name="Fujisawa M."/>
            <person name="Namiki N."/>
            <person name="Mizuno H."/>
            <person name="Yamamoto K."/>
            <person name="Antonio B.A."/>
            <person name="Baba T."/>
            <person name="Sakata K."/>
            <person name="Nagamura Y."/>
            <person name="Aoki H."/>
            <person name="Arikawa K."/>
            <person name="Arita K."/>
            <person name="Bito T."/>
            <person name="Chiden Y."/>
            <person name="Fujitsuka N."/>
            <person name="Fukunaka R."/>
            <person name="Hamada M."/>
            <person name="Harada C."/>
            <person name="Hayashi A."/>
            <person name="Hijishita S."/>
            <person name="Honda M."/>
            <person name="Hosokawa S."/>
            <person name="Ichikawa Y."/>
            <person name="Idonuma A."/>
            <person name="Iijima M."/>
            <person name="Ikeda M."/>
            <person name="Ikeno M."/>
            <person name="Ito K."/>
            <person name="Ito S."/>
            <person name="Ito T."/>
            <person name="Ito Y."/>
            <person name="Ito Y."/>
            <person name="Iwabuchi A."/>
            <person name="Kamiya K."/>
            <person name="Karasawa W."/>
            <person name="Kurita K."/>
            <person name="Katagiri S."/>
            <person name="Kikuta A."/>
            <person name="Kobayashi H."/>
            <person name="Kobayashi N."/>
            <person name="Machita K."/>
            <person name="Maehara T."/>
            <person name="Masukawa M."/>
            <person name="Mizubayashi T."/>
            <person name="Mukai Y."/>
            <person name="Nagasaki H."/>
            <person name="Nagata Y."/>
            <person name="Naito S."/>
            <person name="Nakashima M."/>
            <person name="Nakama Y."/>
            <person name="Nakamichi Y."/>
            <person name="Nakamura M."/>
            <person name="Meguro A."/>
            <person name="Negishi M."/>
            <person name="Ohta I."/>
            <person name="Ohta T."/>
            <person name="Okamoto M."/>
            <person name="Ono N."/>
            <person name="Saji S."/>
            <person name="Sakaguchi M."/>
            <person name="Sakai K."/>
            <person name="Shibata M."/>
            <person name="Shimokawa T."/>
            <person name="Song J."/>
            <person name="Takazaki Y."/>
            <person name="Terasawa K."/>
            <person name="Tsugane M."/>
            <person name="Tsuji K."/>
            <person name="Ueda S."/>
            <person name="Waki K."/>
            <person name="Yamagata H."/>
            <person name="Yamamoto M."/>
            <person name="Yamamoto S."/>
            <person name="Yamane H."/>
            <person name="Yoshiki S."/>
            <person name="Yoshihara R."/>
            <person name="Yukawa K."/>
            <person name="Zhong H."/>
            <person name="Yano M."/>
            <person name="Yuan Q."/>
            <person name="Ouyang S."/>
            <person name="Liu J."/>
            <person name="Jones K.M."/>
            <person name="Gansberger K."/>
            <person name="Moffat K."/>
            <person name="Hill J."/>
            <person name="Bera J."/>
            <person name="Fadrosh D."/>
            <person name="Jin S."/>
            <person name="Johri S."/>
            <person name="Kim M."/>
            <person name="Overton L."/>
            <person name="Reardon M."/>
            <person name="Tsitrin T."/>
            <person name="Vuong H."/>
            <person name="Weaver B."/>
            <person name="Ciecko A."/>
            <person name="Tallon L."/>
            <person name="Jackson J."/>
            <person name="Pai G."/>
            <person name="Aken S.V."/>
            <person name="Utterback T."/>
            <person name="Reidmuller S."/>
            <person name="Feldblyum T."/>
            <person name="Hsiao J."/>
            <person name="Zismann V."/>
            <person name="Iobst S."/>
            <person name="de Vazeille A.R."/>
            <person name="Buell C.R."/>
            <person name="Ying K."/>
            <person name="Li Y."/>
            <person name="Lu T."/>
            <person name="Huang Y."/>
            <person name="Zhao Q."/>
            <person name="Feng Q."/>
            <person name="Zhang L."/>
            <person name="Zhu J."/>
            <person name="Weng Q."/>
            <person name="Mu J."/>
            <person name="Lu Y."/>
            <person name="Fan D."/>
            <person name="Liu Y."/>
            <person name="Guan J."/>
            <person name="Zhang Y."/>
            <person name="Yu S."/>
            <person name="Liu X."/>
            <person name="Zhang Y."/>
            <person name="Hong G."/>
            <person name="Han B."/>
            <person name="Choisne N."/>
            <person name="Demange N."/>
            <person name="Orjeda G."/>
            <person name="Samain S."/>
            <person name="Cattolico L."/>
            <person name="Pelletier E."/>
            <person name="Couloux A."/>
            <person name="Segurens B."/>
            <person name="Wincker P."/>
            <person name="D'Hont A."/>
            <person name="Scarpelli C."/>
            <person name="Weissenbach J."/>
            <person name="Salanoubat M."/>
            <person name="Quetier F."/>
            <person name="Yu Y."/>
            <person name="Kim H.R."/>
            <person name="Rambo T."/>
            <person name="Currie J."/>
            <person name="Collura K."/>
            <person name="Luo M."/>
            <person name="Yang T."/>
            <person name="Ammiraju J.S.S."/>
            <person name="Engler F."/>
            <person name="Soderlund C."/>
            <person name="Wing R.A."/>
            <person name="Palmer L.E."/>
            <person name="de la Bastide M."/>
            <person name="Spiegel L."/>
            <person name="Nascimento L."/>
            <person name="Zutavern T."/>
            <person name="O'Shaughnessy A."/>
            <person name="Dike S."/>
            <person name="Dedhia N."/>
            <person name="Preston R."/>
            <person name="Balija V."/>
            <person name="McCombie W.R."/>
            <person name="Chow T."/>
            <person name="Chen H."/>
            <person name="Chung M."/>
            <person name="Chen C."/>
            <person name="Shaw J."/>
            <person name="Wu H."/>
            <person name="Hsiao K."/>
            <person name="Chao Y."/>
            <person name="Chu M."/>
            <person name="Cheng C."/>
            <person name="Hour A."/>
            <person name="Lee P."/>
            <person name="Lin S."/>
            <person name="Lin Y."/>
            <person name="Liou J."/>
            <person name="Liu S."/>
            <person name="Hsing Y."/>
            <person name="Raghuvanshi S."/>
            <person name="Mohanty A."/>
            <person name="Bharti A.K."/>
            <person name="Gaur A."/>
            <person name="Gupta V."/>
            <person name="Kumar D."/>
            <person name="Ravi V."/>
            <person name="Vij S."/>
            <person name="Kapur A."/>
            <person name="Khurana P."/>
            <person name="Khurana P."/>
            <person name="Khurana J.P."/>
            <person name="Tyagi A.K."/>
            <person name="Gaikwad K."/>
            <person name="Singh A."/>
            <person name="Dalal V."/>
            <person name="Srivastava S."/>
            <person name="Dixit A."/>
            <person name="Pal A.K."/>
            <person name="Ghazi I.A."/>
            <person name="Yadav M."/>
            <person name="Pandit A."/>
            <person name="Bhargava A."/>
            <person name="Sureshbabu K."/>
            <person name="Batra K."/>
            <person name="Sharma T.R."/>
            <person name="Mohapatra T."/>
            <person name="Singh N.K."/>
            <person name="Messing J."/>
            <person name="Nelson A.B."/>
            <person name="Fuks G."/>
            <person name="Kavchok S."/>
            <person name="Keizer G."/>
            <person name="Linton E."/>
            <person name="Llaca V."/>
            <person name="Song R."/>
            <person name="Tanyolac B."/>
            <person name="Young S."/>
            <person name="Ho-Il K."/>
            <person name="Hahn J.H."/>
            <person name="Sangsakoo G."/>
            <person name="Vanavichit A."/>
            <person name="de Mattos Luiz.A.T."/>
            <person name="Zimmer P.D."/>
            <person name="Malone G."/>
            <person name="Dellagostin O."/>
            <person name="de Oliveira A.C."/>
            <person name="Bevan M."/>
            <person name="Bancroft I."/>
            <person name="Minx P."/>
            <person name="Cordum H."/>
            <person name="Wilson R."/>
            <person name="Cheng Z."/>
            <person name="Jin W."/>
            <person name="Jiang J."/>
            <person name="Leong S.A."/>
            <person name="Iwama H."/>
            <person name="Gojobori T."/>
            <person name="Itoh T."/>
            <person name="Niimura Y."/>
            <person name="Fujii Y."/>
            <person name="Habara T."/>
            <person name="Sakai H."/>
            <person name="Sato Y."/>
            <person name="Wilson G."/>
            <person name="Kumar K."/>
            <person name="McCouch S."/>
            <person name="Juretic N."/>
            <person name="Hoen D."/>
            <person name="Wright S."/>
            <person name="Bruskiewich R."/>
            <person name="Bureau T."/>
            <person name="Miyao A."/>
            <person name="Hirochika H."/>
            <person name="Nishikawa T."/>
            <person name="Kadowaki K."/>
            <person name="Sugiura M."/>
            <person name="Burr B."/>
            <person name="Sasaki T."/>
        </authorList>
    </citation>
    <scope>NUCLEOTIDE SEQUENCE [LARGE SCALE GENOMIC DNA]</scope>
    <source>
        <strain evidence="3">cv. Nipponbare</strain>
    </source>
</reference>
<name>A0A0P0XT32_ORYSJ</name>
<evidence type="ECO:0000256" key="1">
    <source>
        <dbReference type="SAM" id="MobiDB-lite"/>
    </source>
</evidence>
<dbReference type="AlphaFoldDB" id="A0A0P0XT32"/>
<evidence type="ECO:0000313" key="2">
    <source>
        <dbReference type="EMBL" id="BAT10329.1"/>
    </source>
</evidence>
<feature type="compositionally biased region" description="Basic residues" evidence="1">
    <location>
        <begin position="87"/>
        <end position="98"/>
    </location>
</feature>
<dbReference type="Gramene" id="Os10t0325750-00">
    <property type="protein sequence ID" value="Os10t0325750-00"/>
    <property type="gene ID" value="Os10g0325750"/>
</dbReference>
<dbReference type="InParanoid" id="A0A0P0XT32"/>
<reference evidence="2 3" key="2">
    <citation type="journal article" date="2013" name="Plant Cell Physiol.">
        <title>Rice Annotation Project Database (RAP-DB): an integrative and interactive database for rice genomics.</title>
        <authorList>
            <person name="Sakai H."/>
            <person name="Lee S.S."/>
            <person name="Tanaka T."/>
            <person name="Numa H."/>
            <person name="Kim J."/>
            <person name="Kawahara Y."/>
            <person name="Wakimoto H."/>
            <person name="Yang C.C."/>
            <person name="Iwamoto M."/>
            <person name="Abe T."/>
            <person name="Yamada Y."/>
            <person name="Muto A."/>
            <person name="Inokuchi H."/>
            <person name="Ikemura T."/>
            <person name="Matsumoto T."/>
            <person name="Sasaki T."/>
            <person name="Itoh T."/>
        </authorList>
    </citation>
    <scope>NUCLEOTIDE SEQUENCE [LARGE SCALE GENOMIC DNA]</scope>
    <source>
        <strain evidence="3">cv. Nipponbare</strain>
    </source>
</reference>
<organism evidence="2 3">
    <name type="scientific">Oryza sativa subsp. japonica</name>
    <name type="common">Rice</name>
    <dbReference type="NCBI Taxonomy" id="39947"/>
    <lineage>
        <taxon>Eukaryota</taxon>
        <taxon>Viridiplantae</taxon>
        <taxon>Streptophyta</taxon>
        <taxon>Embryophyta</taxon>
        <taxon>Tracheophyta</taxon>
        <taxon>Spermatophyta</taxon>
        <taxon>Magnoliopsida</taxon>
        <taxon>Liliopsida</taxon>
        <taxon>Poales</taxon>
        <taxon>Poaceae</taxon>
        <taxon>BOP clade</taxon>
        <taxon>Oryzoideae</taxon>
        <taxon>Oryzeae</taxon>
        <taxon>Oryzinae</taxon>
        <taxon>Oryza</taxon>
        <taxon>Oryza sativa</taxon>
    </lineage>
</organism>
<keyword evidence="3" id="KW-1185">Reference proteome</keyword>
<dbReference type="EMBL" id="AP014966">
    <property type="protein sequence ID" value="BAT10329.1"/>
    <property type="molecule type" value="Genomic_DNA"/>
</dbReference>